<comment type="caution">
    <text evidence="1">The sequence shown here is derived from an EMBL/GenBank/DDBJ whole genome shotgun (WGS) entry which is preliminary data.</text>
</comment>
<evidence type="ECO:0008006" key="2">
    <source>
        <dbReference type="Google" id="ProtNLM"/>
    </source>
</evidence>
<sequence>MLEVENFTNWKKRLMCHIIGIEPQFKKIIENGPFVPMSAGNRKLEGQWIGDERKAANLDQRLKSLIISSQQKPKLRPTKDFEAKYNKVKAKLALLSSSTLAFKSSMVKNKCLVVEDYEWDEEDVSLDDNQMVEAKVLMVLTDDENVVVGKESVRNGKWVKISMRKCKIEKPI</sequence>
<accession>A0A6L2NQ70</accession>
<evidence type="ECO:0000313" key="1">
    <source>
        <dbReference type="EMBL" id="GEU86735.1"/>
    </source>
</evidence>
<reference evidence="1" key="1">
    <citation type="journal article" date="2019" name="Sci. Rep.">
        <title>Draft genome of Tanacetum cinerariifolium, the natural source of mosquito coil.</title>
        <authorList>
            <person name="Yamashiro T."/>
            <person name="Shiraishi A."/>
            <person name="Satake H."/>
            <person name="Nakayama K."/>
        </authorList>
    </citation>
    <scope>NUCLEOTIDE SEQUENCE</scope>
</reference>
<dbReference type="EMBL" id="BKCJ010009390">
    <property type="protein sequence ID" value="GEU86735.1"/>
    <property type="molecule type" value="Genomic_DNA"/>
</dbReference>
<protein>
    <recommendedName>
        <fullName evidence="2">Retrovirus-related Pol polyprotein from transposon TNT 1-94</fullName>
    </recommendedName>
</protein>
<dbReference type="AlphaFoldDB" id="A0A6L2NQ70"/>
<organism evidence="1">
    <name type="scientific">Tanacetum cinerariifolium</name>
    <name type="common">Dalmatian daisy</name>
    <name type="synonym">Chrysanthemum cinerariifolium</name>
    <dbReference type="NCBI Taxonomy" id="118510"/>
    <lineage>
        <taxon>Eukaryota</taxon>
        <taxon>Viridiplantae</taxon>
        <taxon>Streptophyta</taxon>
        <taxon>Embryophyta</taxon>
        <taxon>Tracheophyta</taxon>
        <taxon>Spermatophyta</taxon>
        <taxon>Magnoliopsida</taxon>
        <taxon>eudicotyledons</taxon>
        <taxon>Gunneridae</taxon>
        <taxon>Pentapetalae</taxon>
        <taxon>asterids</taxon>
        <taxon>campanulids</taxon>
        <taxon>Asterales</taxon>
        <taxon>Asteraceae</taxon>
        <taxon>Asteroideae</taxon>
        <taxon>Anthemideae</taxon>
        <taxon>Anthemidinae</taxon>
        <taxon>Tanacetum</taxon>
    </lineage>
</organism>
<name>A0A6L2NQ70_TANCI</name>
<gene>
    <name evidence="1" type="ORF">Tci_058713</name>
</gene>
<proteinExistence type="predicted"/>